<name>A0A9D4SBC4_DREPO</name>
<sequence length="54" mass="6304">MFNDDDPLKLDVKWEKLGVRGGVVLDLRLLRARLVPLPYQLYIKTGAHLKTWEI</sequence>
<evidence type="ECO:0000313" key="2">
    <source>
        <dbReference type="Proteomes" id="UP000828390"/>
    </source>
</evidence>
<protein>
    <submittedName>
        <fullName evidence="1">Uncharacterized protein</fullName>
    </submittedName>
</protein>
<organism evidence="1 2">
    <name type="scientific">Dreissena polymorpha</name>
    <name type="common">Zebra mussel</name>
    <name type="synonym">Mytilus polymorpha</name>
    <dbReference type="NCBI Taxonomy" id="45954"/>
    <lineage>
        <taxon>Eukaryota</taxon>
        <taxon>Metazoa</taxon>
        <taxon>Spiralia</taxon>
        <taxon>Lophotrochozoa</taxon>
        <taxon>Mollusca</taxon>
        <taxon>Bivalvia</taxon>
        <taxon>Autobranchia</taxon>
        <taxon>Heteroconchia</taxon>
        <taxon>Euheterodonta</taxon>
        <taxon>Imparidentia</taxon>
        <taxon>Neoheterodontei</taxon>
        <taxon>Myida</taxon>
        <taxon>Dreissenoidea</taxon>
        <taxon>Dreissenidae</taxon>
        <taxon>Dreissena</taxon>
    </lineage>
</organism>
<dbReference type="EMBL" id="JAIWYP010000001">
    <property type="protein sequence ID" value="KAH3897615.1"/>
    <property type="molecule type" value="Genomic_DNA"/>
</dbReference>
<comment type="caution">
    <text evidence="1">The sequence shown here is derived from an EMBL/GenBank/DDBJ whole genome shotgun (WGS) entry which is preliminary data.</text>
</comment>
<gene>
    <name evidence="1" type="ORF">DPMN_021807</name>
</gene>
<evidence type="ECO:0000313" key="1">
    <source>
        <dbReference type="EMBL" id="KAH3897615.1"/>
    </source>
</evidence>
<keyword evidence="2" id="KW-1185">Reference proteome</keyword>
<accession>A0A9D4SBC4</accession>
<dbReference type="Proteomes" id="UP000828390">
    <property type="component" value="Unassembled WGS sequence"/>
</dbReference>
<reference evidence="1" key="1">
    <citation type="journal article" date="2019" name="bioRxiv">
        <title>The Genome of the Zebra Mussel, Dreissena polymorpha: A Resource for Invasive Species Research.</title>
        <authorList>
            <person name="McCartney M.A."/>
            <person name="Auch B."/>
            <person name="Kono T."/>
            <person name="Mallez S."/>
            <person name="Zhang Y."/>
            <person name="Obille A."/>
            <person name="Becker A."/>
            <person name="Abrahante J.E."/>
            <person name="Garbe J."/>
            <person name="Badalamenti J.P."/>
            <person name="Herman A."/>
            <person name="Mangelson H."/>
            <person name="Liachko I."/>
            <person name="Sullivan S."/>
            <person name="Sone E.D."/>
            <person name="Koren S."/>
            <person name="Silverstein K.A.T."/>
            <person name="Beckman K.B."/>
            <person name="Gohl D.M."/>
        </authorList>
    </citation>
    <scope>NUCLEOTIDE SEQUENCE</scope>
    <source>
        <strain evidence="1">Duluth1</strain>
        <tissue evidence="1">Whole animal</tissue>
    </source>
</reference>
<reference evidence="1" key="2">
    <citation type="submission" date="2020-11" db="EMBL/GenBank/DDBJ databases">
        <authorList>
            <person name="McCartney M.A."/>
            <person name="Auch B."/>
            <person name="Kono T."/>
            <person name="Mallez S."/>
            <person name="Becker A."/>
            <person name="Gohl D.M."/>
            <person name="Silverstein K.A.T."/>
            <person name="Koren S."/>
            <person name="Bechman K.B."/>
            <person name="Herman A."/>
            <person name="Abrahante J.E."/>
            <person name="Garbe J."/>
        </authorList>
    </citation>
    <scope>NUCLEOTIDE SEQUENCE</scope>
    <source>
        <strain evidence="1">Duluth1</strain>
        <tissue evidence="1">Whole animal</tissue>
    </source>
</reference>
<proteinExistence type="predicted"/>
<dbReference type="AlphaFoldDB" id="A0A9D4SBC4"/>